<evidence type="ECO:0000313" key="10">
    <source>
        <dbReference type="Proteomes" id="UP000009170"/>
    </source>
</evidence>
<dbReference type="InterPro" id="IPR051026">
    <property type="entry name" value="PI/PC_transfer"/>
</dbReference>
<evidence type="ECO:0000259" key="7">
    <source>
        <dbReference type="PROSITE" id="PS50191"/>
    </source>
</evidence>
<feature type="signal peptide" evidence="6">
    <location>
        <begin position="1"/>
        <end position="32"/>
    </location>
</feature>
<protein>
    <submittedName>
        <fullName evidence="9">CRAL-TRIO domain-containing protein</fullName>
    </submittedName>
    <submittedName>
        <fullName evidence="8">Phosphoesterase domain</fullName>
    </submittedName>
</protein>
<keyword evidence="5" id="KW-0812">Transmembrane</keyword>
<evidence type="ECO:0000256" key="1">
    <source>
        <dbReference type="ARBA" id="ARBA00004202"/>
    </source>
</evidence>
<dbReference type="OrthoDB" id="1434354at2759"/>
<keyword evidence="6" id="KW-0732">Signal</keyword>
<name>A0A090N3C5_OSTTA</name>
<dbReference type="PROSITE" id="PS50191">
    <property type="entry name" value="CRAL_TRIO"/>
    <property type="match status" value="1"/>
</dbReference>
<dbReference type="InParanoid" id="A0A090N3C5"/>
<dbReference type="InterPro" id="IPR001251">
    <property type="entry name" value="CRAL-TRIO_dom"/>
</dbReference>
<dbReference type="AlphaFoldDB" id="A0A090N3C5"/>
<accession>A0A454XIQ2</accession>
<keyword evidence="5" id="KW-1133">Transmembrane helix</keyword>
<reference evidence="9" key="3">
    <citation type="submission" date="2017-04" db="EMBL/GenBank/DDBJ databases">
        <title>Population genomics of picophytoplankton unveils novel chromosome hypervariability.</title>
        <authorList>
            <consortium name="DOE Joint Genome Institute"/>
            <person name="Blanc-Mathieu R."/>
            <person name="Krasovec M."/>
            <person name="Hebrard M."/>
            <person name="Yau S."/>
            <person name="Desgranges E."/>
            <person name="Martin J."/>
            <person name="Schackwitz W."/>
            <person name="Kuo A."/>
            <person name="Salin G."/>
            <person name="Donnadieu C."/>
            <person name="Desdevises Y."/>
            <person name="Sanchez-Ferandin S."/>
            <person name="Moreau H."/>
            <person name="Rivals E."/>
            <person name="Grigoriev I.V."/>
            <person name="Grimsley N."/>
            <person name="Eyre-Walker A."/>
            <person name="Piganeau G."/>
        </authorList>
    </citation>
    <scope>NUCLEOTIDE SEQUENCE [LARGE SCALE GENOMIC DNA]</scope>
    <source>
        <strain evidence="9">RCC 1115</strain>
    </source>
</reference>
<dbReference type="EMBL" id="KZ155776">
    <property type="protein sequence ID" value="OUS48101.1"/>
    <property type="molecule type" value="Genomic_DNA"/>
</dbReference>
<dbReference type="CDD" id="cd00170">
    <property type="entry name" value="SEC14"/>
    <property type="match status" value="1"/>
</dbReference>
<feature type="region of interest" description="Disordered" evidence="4">
    <location>
        <begin position="459"/>
        <end position="507"/>
    </location>
</feature>
<evidence type="ECO:0000256" key="5">
    <source>
        <dbReference type="SAM" id="Phobius"/>
    </source>
</evidence>
<dbReference type="EMBL" id="CAID01000005">
    <property type="protein sequence ID" value="CEF97878.1"/>
    <property type="molecule type" value="Genomic_DNA"/>
</dbReference>
<dbReference type="Proteomes" id="UP000195557">
    <property type="component" value="Unassembled WGS sequence"/>
</dbReference>
<accession>A0A090N3C5</accession>
<dbReference type="SUPFAM" id="SSF52087">
    <property type="entry name" value="CRAL/TRIO domain"/>
    <property type="match status" value="1"/>
</dbReference>
<feature type="domain" description="CRAL-TRIO" evidence="7">
    <location>
        <begin position="244"/>
        <end position="423"/>
    </location>
</feature>
<feature type="chain" id="PRO_5030002815" evidence="6">
    <location>
        <begin position="33"/>
        <end position="507"/>
    </location>
</feature>
<dbReference type="Proteomes" id="UP000009170">
    <property type="component" value="Unassembled WGS sequence"/>
</dbReference>
<dbReference type="GO" id="GO:0000139">
    <property type="term" value="C:Golgi membrane"/>
    <property type="evidence" value="ECO:0007669"/>
    <property type="project" value="UniProtKB-SubCell"/>
</dbReference>
<dbReference type="InterPro" id="IPR036865">
    <property type="entry name" value="CRAL-TRIO_dom_sf"/>
</dbReference>
<keyword evidence="10" id="KW-1185">Reference proteome</keyword>
<dbReference type="GO" id="GO:0005886">
    <property type="term" value="C:plasma membrane"/>
    <property type="evidence" value="ECO:0007669"/>
    <property type="project" value="UniProtKB-SubCell"/>
</dbReference>
<accession>A0A1Y5IF25</accession>
<organism evidence="8 10">
    <name type="scientific">Ostreococcus tauri</name>
    <name type="common">Marine green alga</name>
    <dbReference type="NCBI Taxonomy" id="70448"/>
    <lineage>
        <taxon>Eukaryota</taxon>
        <taxon>Viridiplantae</taxon>
        <taxon>Chlorophyta</taxon>
        <taxon>Mamiellophyceae</taxon>
        <taxon>Mamiellales</taxon>
        <taxon>Bathycoccaceae</taxon>
        <taxon>Ostreococcus</taxon>
    </lineage>
</organism>
<dbReference type="FunCoup" id="A0A090N3C5">
    <property type="interactions" value="843"/>
</dbReference>
<dbReference type="Pfam" id="PF00650">
    <property type="entry name" value="CRAL_TRIO"/>
    <property type="match status" value="1"/>
</dbReference>
<evidence type="ECO:0000256" key="6">
    <source>
        <dbReference type="SAM" id="SignalP"/>
    </source>
</evidence>
<evidence type="ECO:0000256" key="2">
    <source>
        <dbReference type="ARBA" id="ARBA00004395"/>
    </source>
</evidence>
<reference evidence="8" key="2">
    <citation type="journal article" date="2014" name="BMC Genomics">
        <title>An improved genome of the model marine alga Ostreococcus tauri unfolds by assessing Illumina de novo assemblies.</title>
        <authorList>
            <person name="Blanc-Mathieu R."/>
            <person name="Verhelst B."/>
            <person name="Derelle E."/>
            <person name="Rombauts S."/>
            <person name="Bouget F.Y."/>
            <person name="Carre I."/>
            <person name="Chateau A."/>
            <person name="Eyre-Walker A."/>
            <person name="Grimsley N."/>
            <person name="Moreau H."/>
            <person name="Piegu B."/>
            <person name="Rivals E."/>
            <person name="Schackwitz W."/>
            <person name="Van de Peer Y."/>
            <person name="Piganeau G."/>
        </authorList>
    </citation>
    <scope>NUCLEOTIDE SEQUENCE</scope>
    <source>
        <strain evidence="8">RCC4221</strain>
    </source>
</reference>
<evidence type="ECO:0000256" key="4">
    <source>
        <dbReference type="SAM" id="MobiDB-lite"/>
    </source>
</evidence>
<dbReference type="Gene3D" id="3.40.525.10">
    <property type="entry name" value="CRAL-TRIO lipid binding domain"/>
    <property type="match status" value="1"/>
</dbReference>
<sequence length="507" mass="57093">MRPRTRHGAQRTRTRLLYVLVLVLALATTCVARESTRRSSAHLASDENPSLIDRVRAKARHALAPAGALAILRARPAVRLRILSWIAVCVVCMWFAFRRALTAARNAMTPANVLAQREAFAREIKSFRTRNAPSKGERETDEVKFAAARQKLHAVVEAKRRVDGYAKELRALETSFLPEEFHQDMFVDSGDRARDLKEAYERALVASGCKAKTAKEELVARAKWHKTHDLATAMKSWENVDASKRKVMYEGYQGGWYTANTPLGVPVYIERLGMMNAQKLLDCVSEEELYVHRLRMQGYTMKTLLPEMAKRPGVIARDKIVHVIDMKGAGMSLMGNRSVQLFKLLQEIDANFPEFLYRTYVVNVPIGARAVWMTFSAMFPARVRAKIRVLGNTRGSNADKLAVIFGGRDRVPDFLGGSCERRLDECPPWCLKSMKETAFVPWEKNVDLTKLTTAQPASFKNSKSESELSAHSLREMSPALTTSSTEARGDVKRTSSLGRLFSKKKRD</sequence>
<feature type="transmembrane region" description="Helical" evidence="5">
    <location>
        <begin position="82"/>
        <end position="101"/>
    </location>
</feature>
<dbReference type="PANTHER" id="PTHR45657">
    <property type="entry name" value="CRAL-TRIO DOMAIN-CONTAINING PROTEIN YKL091C-RELATED"/>
    <property type="match status" value="1"/>
</dbReference>
<reference evidence="8 10" key="1">
    <citation type="journal article" date="2006" name="Proc. Natl. Acad. Sci. U.S.A.">
        <title>Genome analysis of the smallest free-living eukaryote Ostreococcus tauri unveils many unique features.</title>
        <authorList>
            <person name="Derelle E."/>
            <person name="Ferraz C."/>
            <person name="Rombauts S."/>
            <person name="Rouze P."/>
            <person name="Worden A.Z."/>
            <person name="Robbens S."/>
            <person name="Partensky F."/>
            <person name="Degroeve S."/>
            <person name="Echeynie S."/>
            <person name="Cooke R."/>
            <person name="Saeys Y."/>
            <person name="Wuyts J."/>
            <person name="Jabbari K."/>
            <person name="Bowler C."/>
            <person name="Panaud O."/>
            <person name="Piegu B."/>
            <person name="Ball S.G."/>
            <person name="Ral J.-P."/>
            <person name="Bouget F.-Y."/>
            <person name="Piganeau G."/>
            <person name="De Baets B."/>
            <person name="Picard A."/>
            <person name="Delseny M."/>
            <person name="Demaille J."/>
            <person name="Van de Peer Y."/>
            <person name="Moreau H."/>
        </authorList>
    </citation>
    <scope>NUCLEOTIDE SEQUENCE [LARGE SCALE GENOMIC DNA]</scope>
    <source>
        <strain evidence="8 10">OTTH0595</strain>
    </source>
</reference>
<comment type="similarity">
    <text evidence="3">Belongs to the SFH family.</text>
</comment>
<comment type="subcellular location">
    <subcellularLocation>
        <location evidence="1">Cell membrane</location>
        <topology evidence="1">Peripheral membrane protein</topology>
    </subcellularLocation>
    <subcellularLocation>
        <location evidence="2">Golgi apparatus membrane</location>
        <topology evidence="2">Peripheral membrane protein</topology>
    </subcellularLocation>
</comment>
<dbReference type="SMART" id="SM00516">
    <property type="entry name" value="SEC14"/>
    <property type="match status" value="1"/>
</dbReference>
<evidence type="ECO:0000313" key="8">
    <source>
        <dbReference type="EMBL" id="CEF97878.1"/>
    </source>
</evidence>
<proteinExistence type="inferred from homology"/>
<dbReference type="PANTHER" id="PTHR45657:SF1">
    <property type="entry name" value="CRAL-TRIO DOMAIN-CONTAINING PROTEIN YKL091C-RELATED"/>
    <property type="match status" value="1"/>
</dbReference>
<evidence type="ECO:0000313" key="9">
    <source>
        <dbReference type="EMBL" id="OUS48101.1"/>
    </source>
</evidence>
<gene>
    <name evidence="9" type="ORF">BE221DRAFT_190454</name>
    <name evidence="8" type="ORF">OT_ostta05g01060</name>
</gene>
<keyword evidence="5" id="KW-0472">Membrane</keyword>
<evidence type="ECO:0000256" key="3">
    <source>
        <dbReference type="ARBA" id="ARBA00038020"/>
    </source>
</evidence>
<feature type="compositionally biased region" description="Basic and acidic residues" evidence="4">
    <location>
        <begin position="462"/>
        <end position="474"/>
    </location>
</feature>